<proteinExistence type="inferred from homology"/>
<dbReference type="AlphaFoldDB" id="A0A0N4UXS6"/>
<dbReference type="OrthoDB" id="29596at2759"/>
<dbReference type="SUPFAM" id="SSF48334">
    <property type="entry name" value="DNA repair protein MutS, domain III"/>
    <property type="match status" value="1"/>
</dbReference>
<dbReference type="Proteomes" id="UP000274131">
    <property type="component" value="Unassembled WGS sequence"/>
</dbReference>
<keyword evidence="8" id="KW-1185">Reference proteome</keyword>
<evidence type="ECO:0000256" key="5">
    <source>
        <dbReference type="SAM" id="SignalP"/>
    </source>
</evidence>
<dbReference type="Pfam" id="PF00488">
    <property type="entry name" value="MutS_V"/>
    <property type="match status" value="1"/>
</dbReference>
<evidence type="ECO:0000256" key="1">
    <source>
        <dbReference type="ARBA" id="ARBA00006271"/>
    </source>
</evidence>
<dbReference type="PROSITE" id="PS00486">
    <property type="entry name" value="DNA_MISMATCH_REPAIR_2"/>
    <property type="match status" value="1"/>
</dbReference>
<dbReference type="Gene3D" id="3.40.50.300">
    <property type="entry name" value="P-loop containing nucleotide triphosphate hydrolases"/>
    <property type="match status" value="1"/>
</dbReference>
<dbReference type="InterPro" id="IPR036187">
    <property type="entry name" value="DNA_mismatch_repair_MutS_sf"/>
</dbReference>
<reference evidence="7 8" key="2">
    <citation type="submission" date="2018-10" db="EMBL/GenBank/DDBJ databases">
        <authorList>
            <consortium name="Pathogen Informatics"/>
        </authorList>
    </citation>
    <scope>NUCLEOTIDE SEQUENCE [LARGE SCALE GENOMIC DNA]</scope>
</reference>
<dbReference type="GO" id="GO:0005524">
    <property type="term" value="F:ATP binding"/>
    <property type="evidence" value="ECO:0007669"/>
    <property type="project" value="UniProtKB-KW"/>
</dbReference>
<dbReference type="GO" id="GO:0005634">
    <property type="term" value="C:nucleus"/>
    <property type="evidence" value="ECO:0007669"/>
    <property type="project" value="TreeGrafter"/>
</dbReference>
<sequence length="476" mass="53608">MSFNLLILAPFNVRAFGALLKYLDAVRLGVEFEDYSVKTPVVSVEVFSMSLCCRRWFESPTVNRKTLSIRQKAISFFIQDCNVDSLNFIATRVKNIGSLKVSWHFYFQESNLENKVVMNRGVSNELDKRILIKTFIDVDACSVVYVPMFGYLLELPAETDVSFHNDLQLIYELPEERMKHYKSSRMHQLDQQIGDIKMEISDIETTTMLRFKIMTYSKSNNKNSTIHRSAELECCISLALAACEYDWHRPLLVDEPVIDVDKARHPLAELLSIKKFVPNPIRSGCAQTKVKLIIGPNASGKSVYLKQVGLIVFLAHIGSFVPAERAVIGPIDRILTRLYTVDCVADGLSSFAKDIAQMASCLRRSTGQSLIIIDEFGKGTLTEVGVSLLAASLNSWIDRGKSLCPHVFVSSHFHSLMNFLHQDSTILSYHVIYILVDGIIDCSYAIYTAEAAGIPESVIKRSLEVRMVEILLVNNI</sequence>
<gene>
    <name evidence="7" type="ORF">EVEC_LOCUS2059</name>
</gene>
<dbReference type="InterPro" id="IPR045076">
    <property type="entry name" value="MutS"/>
</dbReference>
<comment type="similarity">
    <text evidence="1">Belongs to the DNA mismatch repair MutS family.</text>
</comment>
<feature type="domain" description="DNA mismatch repair proteins mutS family" evidence="6">
    <location>
        <begin position="369"/>
        <end position="385"/>
    </location>
</feature>
<evidence type="ECO:0000313" key="7">
    <source>
        <dbReference type="EMBL" id="VDD86916.1"/>
    </source>
</evidence>
<dbReference type="InterPro" id="IPR027417">
    <property type="entry name" value="P-loop_NTPase"/>
</dbReference>
<evidence type="ECO:0000259" key="6">
    <source>
        <dbReference type="PROSITE" id="PS00486"/>
    </source>
</evidence>
<evidence type="ECO:0000313" key="8">
    <source>
        <dbReference type="Proteomes" id="UP000274131"/>
    </source>
</evidence>
<accession>A0A0N4UXS6</accession>
<dbReference type="EMBL" id="UXUI01007311">
    <property type="protein sequence ID" value="VDD86916.1"/>
    <property type="molecule type" value="Genomic_DNA"/>
</dbReference>
<name>A0A0N4UXS6_ENTVE</name>
<evidence type="ECO:0000313" key="9">
    <source>
        <dbReference type="WBParaSite" id="EVEC_0000235101-mRNA-1"/>
    </source>
</evidence>
<keyword evidence="4" id="KW-0238">DNA-binding</keyword>
<dbReference type="WBParaSite" id="EVEC_0000235101-mRNA-1">
    <property type="protein sequence ID" value="EVEC_0000235101-mRNA-1"/>
    <property type="gene ID" value="EVEC_0000235101"/>
</dbReference>
<feature type="chain" id="PRO_5043122574" evidence="5">
    <location>
        <begin position="18"/>
        <end position="476"/>
    </location>
</feature>
<feature type="signal peptide" evidence="5">
    <location>
        <begin position="1"/>
        <end position="17"/>
    </location>
</feature>
<dbReference type="STRING" id="51028.A0A0N4UXS6"/>
<evidence type="ECO:0000256" key="2">
    <source>
        <dbReference type="ARBA" id="ARBA00022741"/>
    </source>
</evidence>
<organism evidence="9">
    <name type="scientific">Enterobius vermicularis</name>
    <name type="common">Human pinworm</name>
    <dbReference type="NCBI Taxonomy" id="51028"/>
    <lineage>
        <taxon>Eukaryota</taxon>
        <taxon>Metazoa</taxon>
        <taxon>Ecdysozoa</taxon>
        <taxon>Nematoda</taxon>
        <taxon>Chromadorea</taxon>
        <taxon>Rhabditida</taxon>
        <taxon>Spirurina</taxon>
        <taxon>Oxyuridomorpha</taxon>
        <taxon>Oxyuroidea</taxon>
        <taxon>Oxyuridae</taxon>
        <taxon>Enterobius</taxon>
    </lineage>
</organism>
<evidence type="ECO:0000256" key="3">
    <source>
        <dbReference type="ARBA" id="ARBA00022840"/>
    </source>
</evidence>
<dbReference type="GO" id="GO:0140664">
    <property type="term" value="F:ATP-dependent DNA damage sensor activity"/>
    <property type="evidence" value="ECO:0007669"/>
    <property type="project" value="InterPro"/>
</dbReference>
<dbReference type="SMART" id="SM00534">
    <property type="entry name" value="MUTSac"/>
    <property type="match status" value="1"/>
</dbReference>
<reference evidence="9" key="1">
    <citation type="submission" date="2017-02" db="UniProtKB">
        <authorList>
            <consortium name="WormBaseParasite"/>
        </authorList>
    </citation>
    <scope>IDENTIFICATION</scope>
</reference>
<evidence type="ECO:0000256" key="4">
    <source>
        <dbReference type="ARBA" id="ARBA00023125"/>
    </source>
</evidence>
<dbReference type="PANTHER" id="PTHR11361">
    <property type="entry name" value="DNA MISMATCH REPAIR PROTEIN MUTS FAMILY MEMBER"/>
    <property type="match status" value="1"/>
</dbReference>
<keyword evidence="5" id="KW-0732">Signal</keyword>
<dbReference type="GO" id="GO:0030983">
    <property type="term" value="F:mismatched DNA binding"/>
    <property type="evidence" value="ECO:0007669"/>
    <property type="project" value="InterPro"/>
</dbReference>
<dbReference type="InterPro" id="IPR000432">
    <property type="entry name" value="DNA_mismatch_repair_MutS_C"/>
</dbReference>
<dbReference type="SUPFAM" id="SSF52540">
    <property type="entry name" value="P-loop containing nucleoside triphosphate hydrolases"/>
    <property type="match status" value="1"/>
</dbReference>
<keyword evidence="2" id="KW-0547">Nucleotide-binding</keyword>
<dbReference type="GO" id="GO:0051026">
    <property type="term" value="P:chiasma assembly"/>
    <property type="evidence" value="ECO:0007669"/>
    <property type="project" value="TreeGrafter"/>
</dbReference>
<protein>
    <submittedName>
        <fullName evidence="9">DNA_MISMATCH_REPAIR_2 domain-containing protein</fullName>
    </submittedName>
</protein>
<dbReference type="GO" id="GO:0006298">
    <property type="term" value="P:mismatch repair"/>
    <property type="evidence" value="ECO:0007669"/>
    <property type="project" value="InterPro"/>
</dbReference>
<keyword evidence="3" id="KW-0067">ATP-binding</keyword>
<dbReference type="PANTHER" id="PTHR11361:SF20">
    <property type="entry name" value="MUTS PROTEIN HOMOLOG 5"/>
    <property type="match status" value="1"/>
</dbReference>